<proteinExistence type="predicted"/>
<evidence type="ECO:0000259" key="3">
    <source>
        <dbReference type="PROSITE" id="PS50113"/>
    </source>
</evidence>
<dbReference type="InterPro" id="IPR013656">
    <property type="entry name" value="PAS_4"/>
</dbReference>
<keyword evidence="5" id="KW-1185">Reference proteome</keyword>
<feature type="domain" description="PAS" evidence="2">
    <location>
        <begin position="152"/>
        <end position="195"/>
    </location>
</feature>
<evidence type="ECO:0000259" key="2">
    <source>
        <dbReference type="PROSITE" id="PS50112"/>
    </source>
</evidence>
<dbReference type="Pfam" id="PF08447">
    <property type="entry name" value="PAS_3"/>
    <property type="match status" value="1"/>
</dbReference>
<dbReference type="InterPro" id="IPR029016">
    <property type="entry name" value="GAF-like_dom_sf"/>
</dbReference>
<evidence type="ECO:0000256" key="1">
    <source>
        <dbReference type="ARBA" id="ARBA00022801"/>
    </source>
</evidence>
<reference evidence="4 5" key="1">
    <citation type="submission" date="2023-06" db="EMBL/GenBank/DDBJ databases">
        <title>Cellulomonas sp. MW9 Whole genome sequence.</title>
        <authorList>
            <person name="Park S."/>
        </authorList>
    </citation>
    <scope>NUCLEOTIDE SEQUENCE [LARGE SCALE GENOMIC DNA]</scope>
    <source>
        <strain evidence="4 5">MW9</strain>
    </source>
</reference>
<organism evidence="4 5">
    <name type="scientific">Cellulomonas edaphi</name>
    <dbReference type="NCBI Taxonomy" id="3053468"/>
    <lineage>
        <taxon>Bacteria</taxon>
        <taxon>Bacillati</taxon>
        <taxon>Actinomycetota</taxon>
        <taxon>Actinomycetes</taxon>
        <taxon>Micrococcales</taxon>
        <taxon>Cellulomonadaceae</taxon>
        <taxon>Cellulomonas</taxon>
    </lineage>
</organism>
<dbReference type="Pfam" id="PF07228">
    <property type="entry name" value="SpoIIE"/>
    <property type="match status" value="1"/>
</dbReference>
<accession>A0ABT7S7B2</accession>
<name>A0ABT7S7B2_9CELL</name>
<gene>
    <name evidence="4" type="ORF">QRT05_09180</name>
</gene>
<dbReference type="InterPro" id="IPR035965">
    <property type="entry name" value="PAS-like_dom_sf"/>
</dbReference>
<dbReference type="SUPFAM" id="SSF55781">
    <property type="entry name" value="GAF domain-like"/>
    <property type="match status" value="1"/>
</dbReference>
<dbReference type="InterPro" id="IPR000700">
    <property type="entry name" value="PAS-assoc_C"/>
</dbReference>
<dbReference type="CDD" id="cd00130">
    <property type="entry name" value="PAS"/>
    <property type="match status" value="2"/>
</dbReference>
<evidence type="ECO:0000313" key="4">
    <source>
        <dbReference type="EMBL" id="MDM7831503.1"/>
    </source>
</evidence>
<dbReference type="SMART" id="SM00331">
    <property type="entry name" value="PP2C_SIG"/>
    <property type="match status" value="1"/>
</dbReference>
<dbReference type="RefSeq" id="WP_289446846.1">
    <property type="nucleotide sequence ID" value="NZ_JAUCGR010000002.1"/>
</dbReference>
<dbReference type="InterPro" id="IPR003018">
    <property type="entry name" value="GAF"/>
</dbReference>
<dbReference type="Gene3D" id="3.60.40.10">
    <property type="entry name" value="PPM-type phosphatase domain"/>
    <property type="match status" value="1"/>
</dbReference>
<dbReference type="PANTHER" id="PTHR43156:SF2">
    <property type="entry name" value="STAGE II SPORULATION PROTEIN E"/>
    <property type="match status" value="1"/>
</dbReference>
<dbReference type="InterPro" id="IPR052016">
    <property type="entry name" value="Bact_Sigma-Reg"/>
</dbReference>
<dbReference type="SMART" id="SM00091">
    <property type="entry name" value="PAS"/>
    <property type="match status" value="2"/>
</dbReference>
<dbReference type="SMART" id="SM00065">
    <property type="entry name" value="GAF"/>
    <property type="match status" value="1"/>
</dbReference>
<dbReference type="PANTHER" id="PTHR43156">
    <property type="entry name" value="STAGE II SPORULATION PROTEIN E-RELATED"/>
    <property type="match status" value="1"/>
</dbReference>
<comment type="caution">
    <text evidence="4">The sequence shown here is derived from an EMBL/GenBank/DDBJ whole genome shotgun (WGS) entry which is preliminary data.</text>
</comment>
<dbReference type="SUPFAM" id="SSF55785">
    <property type="entry name" value="PYP-like sensor domain (PAS domain)"/>
    <property type="match status" value="2"/>
</dbReference>
<dbReference type="InterPro" id="IPR036457">
    <property type="entry name" value="PPM-type-like_dom_sf"/>
</dbReference>
<dbReference type="PROSITE" id="PS50113">
    <property type="entry name" value="PAC"/>
    <property type="match status" value="1"/>
</dbReference>
<sequence length="713" mass="77519">MAELDGSDRSTQHGIDPEAALSAPAAAHEVERLRWYLAATAGGVGSFDWDLTSGKLDWDDQLLALFGIARADFGATIDAFNDAVHPDDLSRVTEAIDRAIATCSDYVAEYRIVRGDGKVRWVKARGVALAAPDRTAARLLGAAWDTTSEHDAEARVDRVLETMPVAFFLLDDEWRFIYVNGAAERLLERSRESLLWTTAWDAYPQWLGTVLECHLREAVREGVPRTFEVFFAEPTPRWCDLRVWPGPDGLSVYLDDISERRQAQDEVRAASGAAEDSARRLALLAQVSNDLGSTLETDEAVRRLATNIVPTFGTWCLVTVSEDHHQLRDIAAWHTEPAMRETVRTYAADRIGGLAPDSYLFRAMRTGEPIVVRDATEAISRVLSGPARGILRQLAPGIAYAIPMRARERTVGAITVFHDEGRSPLADEDVALLVQLADRAGMALENARLFERQREIALALQRSLLSSPSPSEDLRVVVRYVAAADSAQVGGDWYDAFMQPSGDTIVVIGDVMGHDTPAAAAMSQLRTLLRGIAHSSGGTPADILSRLETAADAVGVDALATAVVLRLEPSVDHDSSVGKTLRWANAGHLPPLLVTPGGTTRQLSAQRSELVLGLRRDAVRTDHLAEVPVGSTIILYTDGLIERRGEPLHESLERLTAHVAELALECRTDGAGELDLDRLVDGLLQRFVPDGAPVDDVALIAVQLGPRAPSPAE</sequence>
<feature type="domain" description="PAC" evidence="3">
    <location>
        <begin position="106"/>
        <end position="158"/>
    </location>
</feature>
<protein>
    <submittedName>
        <fullName evidence="4">SpoIIE family protein phosphatase</fullName>
    </submittedName>
</protein>
<dbReference type="InterPro" id="IPR013655">
    <property type="entry name" value="PAS_fold_3"/>
</dbReference>
<dbReference type="Gene3D" id="3.30.450.20">
    <property type="entry name" value="PAS domain"/>
    <property type="match status" value="2"/>
</dbReference>
<dbReference type="InterPro" id="IPR000014">
    <property type="entry name" value="PAS"/>
</dbReference>
<dbReference type="EMBL" id="JAUCGR010000002">
    <property type="protein sequence ID" value="MDM7831503.1"/>
    <property type="molecule type" value="Genomic_DNA"/>
</dbReference>
<dbReference type="Gene3D" id="3.30.450.40">
    <property type="match status" value="1"/>
</dbReference>
<dbReference type="Proteomes" id="UP001321453">
    <property type="component" value="Unassembled WGS sequence"/>
</dbReference>
<dbReference type="Pfam" id="PF01590">
    <property type="entry name" value="GAF"/>
    <property type="match status" value="1"/>
</dbReference>
<dbReference type="Gene3D" id="2.10.70.100">
    <property type="match status" value="1"/>
</dbReference>
<dbReference type="Pfam" id="PF08448">
    <property type="entry name" value="PAS_4"/>
    <property type="match status" value="1"/>
</dbReference>
<dbReference type="SUPFAM" id="SSF81606">
    <property type="entry name" value="PP2C-like"/>
    <property type="match status" value="1"/>
</dbReference>
<dbReference type="NCBIfam" id="TIGR00229">
    <property type="entry name" value="sensory_box"/>
    <property type="match status" value="1"/>
</dbReference>
<dbReference type="InterPro" id="IPR001932">
    <property type="entry name" value="PPM-type_phosphatase-like_dom"/>
</dbReference>
<keyword evidence="1" id="KW-0378">Hydrolase</keyword>
<dbReference type="PROSITE" id="PS50112">
    <property type="entry name" value="PAS"/>
    <property type="match status" value="1"/>
</dbReference>
<evidence type="ECO:0000313" key="5">
    <source>
        <dbReference type="Proteomes" id="UP001321453"/>
    </source>
</evidence>